<evidence type="ECO:0000313" key="1">
    <source>
        <dbReference type="EMBL" id="KNC84471.1"/>
    </source>
</evidence>
<sequence>MAAFSPDYTQDLFLSGLPVFYQEQTKGYLLGRSTNSRSIISIQDLCLYVEEWETTNIRPHTVDIVTPATVDHISTQVEALTKRMNVLSSNITAPPARKFQCYVCWSSQHHSDRCTKASGKRGDKTHTSRECTNTDMNCTNCNRSQAPPRTPSHFKRVVKITCIHKLSQHQLNEPQLLMFNSRARQTLTNIELGSFPLQMADESTIIILPHFGMTCINNNIFQQLLSQNLLHDNGFRLAYPANTHTCVITEGLHTITIPGTRGGYHITFDQLNLLYPITANTAHNG</sequence>
<accession>A0A0L0G6G2</accession>
<gene>
    <name evidence="1" type="ORF">SARC_03304</name>
</gene>
<dbReference type="AlphaFoldDB" id="A0A0L0G6G2"/>
<evidence type="ECO:0000313" key="2">
    <source>
        <dbReference type="Proteomes" id="UP000054560"/>
    </source>
</evidence>
<proteinExistence type="predicted"/>
<organism evidence="1 2">
    <name type="scientific">Sphaeroforma arctica JP610</name>
    <dbReference type="NCBI Taxonomy" id="667725"/>
    <lineage>
        <taxon>Eukaryota</taxon>
        <taxon>Ichthyosporea</taxon>
        <taxon>Ichthyophonida</taxon>
        <taxon>Sphaeroforma</taxon>
    </lineage>
</organism>
<dbReference type="RefSeq" id="XP_014158373.1">
    <property type="nucleotide sequence ID" value="XM_014302898.1"/>
</dbReference>
<dbReference type="Proteomes" id="UP000054560">
    <property type="component" value="Unassembled WGS sequence"/>
</dbReference>
<reference evidence="1 2" key="1">
    <citation type="submission" date="2011-02" db="EMBL/GenBank/DDBJ databases">
        <title>The Genome Sequence of Sphaeroforma arctica JP610.</title>
        <authorList>
            <consortium name="The Broad Institute Genome Sequencing Platform"/>
            <person name="Russ C."/>
            <person name="Cuomo C."/>
            <person name="Young S.K."/>
            <person name="Zeng Q."/>
            <person name="Gargeya S."/>
            <person name="Alvarado L."/>
            <person name="Berlin A."/>
            <person name="Chapman S.B."/>
            <person name="Chen Z."/>
            <person name="Freedman E."/>
            <person name="Gellesch M."/>
            <person name="Goldberg J."/>
            <person name="Griggs A."/>
            <person name="Gujja S."/>
            <person name="Heilman E."/>
            <person name="Heiman D."/>
            <person name="Howarth C."/>
            <person name="Mehta T."/>
            <person name="Neiman D."/>
            <person name="Pearson M."/>
            <person name="Roberts A."/>
            <person name="Saif S."/>
            <person name="Shea T."/>
            <person name="Shenoy N."/>
            <person name="Sisk P."/>
            <person name="Stolte C."/>
            <person name="Sykes S."/>
            <person name="White J."/>
            <person name="Yandava C."/>
            <person name="Burger G."/>
            <person name="Gray M.W."/>
            <person name="Holland P.W.H."/>
            <person name="King N."/>
            <person name="Lang F.B.F."/>
            <person name="Roger A.J."/>
            <person name="Ruiz-Trillo I."/>
            <person name="Haas B."/>
            <person name="Nusbaum C."/>
            <person name="Birren B."/>
        </authorList>
    </citation>
    <scope>NUCLEOTIDE SEQUENCE [LARGE SCALE GENOMIC DNA]</scope>
    <source>
        <strain evidence="1 2">JP610</strain>
    </source>
</reference>
<protein>
    <submittedName>
        <fullName evidence="1">Uncharacterized protein</fullName>
    </submittedName>
</protein>
<dbReference type="EMBL" id="KQ241762">
    <property type="protein sequence ID" value="KNC84471.1"/>
    <property type="molecule type" value="Genomic_DNA"/>
</dbReference>
<dbReference type="GeneID" id="25903808"/>
<name>A0A0L0G6G2_9EUKA</name>
<keyword evidence="2" id="KW-1185">Reference proteome</keyword>